<keyword evidence="6" id="KW-0325">Glycoprotein</keyword>
<dbReference type="GO" id="GO:0006895">
    <property type="term" value="P:Golgi to endosome transport"/>
    <property type="evidence" value="ECO:0007669"/>
    <property type="project" value="TreeGrafter"/>
</dbReference>
<feature type="domain" description="VPS10" evidence="10">
    <location>
        <begin position="43"/>
        <end position="701"/>
    </location>
</feature>
<dbReference type="InterPro" id="IPR050310">
    <property type="entry name" value="VPS10-sortilin"/>
</dbReference>
<evidence type="ECO:0000313" key="11">
    <source>
        <dbReference type="EMBL" id="CDF90041.1"/>
    </source>
</evidence>
<evidence type="ECO:0000259" key="10">
    <source>
        <dbReference type="SMART" id="SM00602"/>
    </source>
</evidence>
<dbReference type="GO" id="GO:0005829">
    <property type="term" value="C:cytosol"/>
    <property type="evidence" value="ECO:0007669"/>
    <property type="project" value="GOC"/>
</dbReference>
<feature type="signal peptide" evidence="9">
    <location>
        <begin position="1"/>
        <end position="19"/>
    </location>
</feature>
<gene>
    <name evidence="11" type="ORF">BN860_07624g</name>
</gene>
<organism evidence="11 12">
    <name type="scientific">Zygosaccharomyces bailii (strain CLIB 213 / ATCC 58445 / CBS 680 / BCRC 21525 / NBRC 1098 / NCYC 1416 / NRRL Y-2227)</name>
    <dbReference type="NCBI Taxonomy" id="1333698"/>
    <lineage>
        <taxon>Eukaryota</taxon>
        <taxon>Fungi</taxon>
        <taxon>Dikarya</taxon>
        <taxon>Ascomycota</taxon>
        <taxon>Saccharomycotina</taxon>
        <taxon>Saccharomycetes</taxon>
        <taxon>Saccharomycetales</taxon>
        <taxon>Saccharomycetaceae</taxon>
        <taxon>Zygosaccharomyces</taxon>
    </lineage>
</organism>
<proteinExistence type="predicted"/>
<dbReference type="Gene3D" id="3.30.60.270">
    <property type="match status" value="2"/>
</dbReference>
<evidence type="ECO:0000256" key="2">
    <source>
        <dbReference type="ARBA" id="ARBA00022692"/>
    </source>
</evidence>
<keyword evidence="9" id="KW-0732">Signal</keyword>
<comment type="subcellular location">
    <subcellularLocation>
        <location evidence="1">Membrane</location>
    </subcellularLocation>
</comment>
<dbReference type="InterPro" id="IPR015943">
    <property type="entry name" value="WD40/YVTN_repeat-like_dom_sf"/>
</dbReference>
<dbReference type="InterPro" id="IPR031777">
    <property type="entry name" value="Sortilin_C"/>
</dbReference>
<evidence type="ECO:0000256" key="3">
    <source>
        <dbReference type="ARBA" id="ARBA00022737"/>
    </source>
</evidence>
<keyword evidence="4 8" id="KW-1133">Transmembrane helix</keyword>
<dbReference type="GO" id="GO:0005794">
    <property type="term" value="C:Golgi apparatus"/>
    <property type="evidence" value="ECO:0007669"/>
    <property type="project" value="TreeGrafter"/>
</dbReference>
<name>A0A8J2T7Q4_ZYGB2</name>
<sequence length="1580" mass="177008">MLIRLLLSLWACLAAIGNAADFKPKVTRSSRPVIYSVKAFDDSTTLLMVQKKGLFVSFDNGGKWEAPEGVPAEVIMVDVDEYHRHDRAFAVTNDFQYYLTEDQGKHWRHIQPPKGSNDFTFCELDSHPLNRDYFLLRCSDCSTVSLPGLGEFSKRAMFIPSCKEESYVSSNGGKSFRKLESPQHPSQSGSQYLGVICKFGVNSADSKLKSGANFIYCLEGQMDEWFQTNGVLFYTSDFGKTTKMVDQFKDVTVSDFQVLDSHILAYTLEDRFNRLSAAQLWVSSDGFNFKKAYLPTLLRYTSLYDATEDSLGRIVLPLSTMMEESNSASQILLSDSSGLKFSILQVTPEDILGFSTIATSPNLRGTMWADFMSITNRPFRHAEKDKPNHLSKVTFDSGATWSNLKVVDPTNRHKKLFHCDINDVEHCSLHKFFGDPVPIGSAGILMTLGTIGDGTESMWEDIMTFISRDGGATWEVAFEYPCAYAFGDLGNIILAMPIYPDEDNDPQAEFYYSLDQGKNWEEYQLEVPITPMDLLSTTPDGSGLNFIISSFNLGNSPNNGDADSFFYTIDFSEAFEGKICGNNDFEPWYLANGDCVNGAKYSYRRRKQDSRCLVRKLFEDLTLKEEICEQCTEKDYECSFEFSRDSDGQCKPDYKLLGASSICDNSKGEIELKPMQKVTNSKCRKELKVESTKVSCAAKSDILITENVFHSKIRSYQYFDTNEDESLIIDTVKDGVYISHDSGQNIKKFEPGEDITEIVFNSFHSSHAYLFGKNGNLYVTRNRGKSFETYKLPYSRQLGMPLDFHAKDANTFIYYGGKDCENIFNPACHAVAYFTRDGGKTFVELLDNAIHCEFAGSLFKHPVDESLIYCQVKEPQSRKRTLMSSVDFFQTDKKTVLDTIIGYMNTGEFIVMAVPLGNSELRAYVTVDGAELAEAKFPPDMSAEKQEAFTVLGSETGSIFFHLTTNDEPGGEFGELLKSNSNGTSFVRLESAVNRNSLGMVDFERIQALEGIIIINVVDNPERVLAKEEDKLLKSKITFNDGSDWSYIQAPLQDSERKPYACNPKQLEKCSLHLHGYTERNDLRDTLSSSSAFGMLFGIGNVGEYLLPEDQCSTFFSKDGGETWTEIKKGAYQWEFGDHGGVLVLVPKNEATNTLTYSLGMGDTWSGGSTFSDYVFTDEKILVQDIVTVPRDSALRFLLVGSSTSVQGISTKTFTIDFTQKFKRQCIINGEKPDGADFSYFSLGESDSKCLFGHQARYLMKTHSECFVGNAPLSEFYEITQNCSCTRNDFECDYNFYKAYDGTCKLVEGLSPADSSEICKKEPDLIEYFKPTGYRKIPLSTCVGGLRLDDTSAPLPCPGKEKQFKEKYKVNRTPYFLSFLFFFLLLLAITWFIYDRGIRRNGGFARFGEIRLDGDDLIENNGTDKLVNSIVRSGFYAASAVFSGYQLLKRSLGNTALRISERFSRRRGPTYSSLLHDQFMDEADDLLTGHDEDANTLGSILGNDENFEIDDDDVVFPADHTTLSEDISASSPVSPTADAADLARNSPPATAQEQAPTLTEGSANDINHENTDNEQDLGVQ</sequence>
<dbReference type="SMART" id="SM00602">
    <property type="entry name" value="VPS10"/>
    <property type="match status" value="2"/>
</dbReference>
<feature type="compositionally biased region" description="Polar residues" evidence="7">
    <location>
        <begin position="1524"/>
        <end position="1534"/>
    </location>
</feature>
<dbReference type="Gene3D" id="2.130.10.10">
    <property type="entry name" value="YVTN repeat-like/Quinoprotein amine dehydrogenase"/>
    <property type="match status" value="2"/>
</dbReference>
<reference evidence="12" key="1">
    <citation type="journal article" date="2013" name="Genome Announc.">
        <title>Genome sequence of the food spoilage yeast Zygosaccharomyces bailii CLIB 213(T).</title>
        <authorList>
            <person name="Galeote V."/>
            <person name="Bigey F."/>
            <person name="Devillers H."/>
            <person name="Neuveglise C."/>
            <person name="Dequin S."/>
        </authorList>
    </citation>
    <scope>NUCLEOTIDE SEQUENCE [LARGE SCALE GENOMIC DNA]</scope>
    <source>
        <strain evidence="12">CLIB 213 / ATCC 58445 / CBS 680 / CCRC 21525 / NBRC 1098 / NCYC 1416 / NRRL Y-2227</strain>
    </source>
</reference>
<evidence type="ECO:0000256" key="4">
    <source>
        <dbReference type="ARBA" id="ARBA00022989"/>
    </source>
</evidence>
<keyword evidence="2 8" id="KW-0812">Transmembrane</keyword>
<dbReference type="SUPFAM" id="SSF110296">
    <property type="entry name" value="Oligoxyloglucan reducing end-specific cellobiohydrolase"/>
    <property type="match status" value="3"/>
</dbReference>
<evidence type="ECO:0000256" key="5">
    <source>
        <dbReference type="ARBA" id="ARBA00023136"/>
    </source>
</evidence>
<feature type="transmembrane region" description="Helical" evidence="8">
    <location>
        <begin position="1375"/>
        <end position="1394"/>
    </location>
</feature>
<dbReference type="Pfam" id="PF15901">
    <property type="entry name" value="Sortilin_C"/>
    <property type="match status" value="2"/>
</dbReference>
<evidence type="ECO:0000256" key="6">
    <source>
        <dbReference type="ARBA" id="ARBA00023180"/>
    </source>
</evidence>
<protein>
    <submittedName>
        <fullName evidence="11">ZYBA0S05-07624g1_1</fullName>
    </submittedName>
</protein>
<keyword evidence="3" id="KW-0677">Repeat</keyword>
<evidence type="ECO:0000256" key="9">
    <source>
        <dbReference type="SAM" id="SignalP"/>
    </source>
</evidence>
<dbReference type="Pfam" id="PF15902">
    <property type="entry name" value="Sortilin-Vps10"/>
    <property type="match status" value="2"/>
</dbReference>
<keyword evidence="5 8" id="KW-0472">Membrane</keyword>
<dbReference type="InterPro" id="IPR031778">
    <property type="entry name" value="Sortilin_N"/>
</dbReference>
<evidence type="ECO:0000256" key="8">
    <source>
        <dbReference type="SAM" id="Phobius"/>
    </source>
</evidence>
<dbReference type="PANTHER" id="PTHR12106">
    <property type="entry name" value="SORTILIN RELATED"/>
    <property type="match status" value="1"/>
</dbReference>
<dbReference type="EMBL" id="HG316458">
    <property type="protein sequence ID" value="CDF90041.1"/>
    <property type="molecule type" value="Genomic_DNA"/>
</dbReference>
<dbReference type="CDD" id="cd15482">
    <property type="entry name" value="Sialidase_non-viral"/>
    <property type="match status" value="1"/>
</dbReference>
<dbReference type="GO" id="GO:0016020">
    <property type="term" value="C:membrane"/>
    <property type="evidence" value="ECO:0007669"/>
    <property type="project" value="UniProtKB-SubCell"/>
</dbReference>
<dbReference type="InterPro" id="IPR006581">
    <property type="entry name" value="VPS10"/>
</dbReference>
<dbReference type="GO" id="GO:0006896">
    <property type="term" value="P:Golgi to vacuole transport"/>
    <property type="evidence" value="ECO:0007669"/>
    <property type="project" value="TreeGrafter"/>
</dbReference>
<dbReference type="GO" id="GO:0006623">
    <property type="term" value="P:protein targeting to vacuole"/>
    <property type="evidence" value="ECO:0007669"/>
    <property type="project" value="TreeGrafter"/>
</dbReference>
<keyword evidence="12" id="KW-1185">Reference proteome</keyword>
<feature type="region of interest" description="Disordered" evidence="7">
    <location>
        <begin position="1523"/>
        <end position="1580"/>
    </location>
</feature>
<evidence type="ECO:0000256" key="1">
    <source>
        <dbReference type="ARBA" id="ARBA00004370"/>
    </source>
</evidence>
<dbReference type="PANTHER" id="PTHR12106:SF27">
    <property type="entry name" value="SORTILIN-RELATED RECEPTOR"/>
    <property type="match status" value="1"/>
</dbReference>
<dbReference type="Proteomes" id="UP000019375">
    <property type="component" value="Unassembled WGS sequence"/>
</dbReference>
<dbReference type="Gene3D" id="2.10.70.80">
    <property type="match status" value="1"/>
</dbReference>
<feature type="compositionally biased region" description="Polar residues" evidence="7">
    <location>
        <begin position="1547"/>
        <end position="1565"/>
    </location>
</feature>
<dbReference type="OrthoDB" id="443634at2759"/>
<feature type="chain" id="PRO_5035289748" evidence="9">
    <location>
        <begin position="20"/>
        <end position="1580"/>
    </location>
</feature>
<accession>A0A8J2T7Q4</accession>
<feature type="domain" description="VPS10" evidence="10">
    <location>
        <begin position="725"/>
        <end position="1362"/>
    </location>
</feature>
<evidence type="ECO:0000256" key="7">
    <source>
        <dbReference type="SAM" id="MobiDB-lite"/>
    </source>
</evidence>
<evidence type="ECO:0000313" key="12">
    <source>
        <dbReference type="Proteomes" id="UP000019375"/>
    </source>
</evidence>
<dbReference type="FunFam" id="3.30.60.270:FF:000005">
    <property type="entry name" value="Sortilin"/>
    <property type="match status" value="1"/>
</dbReference>